<comment type="caution">
    <text evidence="1">The sequence shown here is derived from an EMBL/GenBank/DDBJ whole genome shotgun (WGS) entry which is preliminary data.</text>
</comment>
<accession>A0A225URJ7</accession>
<reference evidence="2" key="1">
    <citation type="submission" date="2017-03" db="EMBL/GenBank/DDBJ databases">
        <title>Phytopthora megakarya and P. palmivora, two closely related causual agents of cacao black pod achieved similar genome size and gene model numbers by different mechanisms.</title>
        <authorList>
            <person name="Ali S."/>
            <person name="Shao J."/>
            <person name="Larry D.J."/>
            <person name="Kronmiller B."/>
            <person name="Shen D."/>
            <person name="Strem M.D."/>
            <person name="Melnick R.L."/>
            <person name="Guiltinan M.J."/>
            <person name="Tyler B.M."/>
            <person name="Meinhardt L.W."/>
            <person name="Bailey B.A."/>
        </authorList>
    </citation>
    <scope>NUCLEOTIDE SEQUENCE [LARGE SCALE GENOMIC DNA]</scope>
    <source>
        <strain evidence="2">zdho120</strain>
    </source>
</reference>
<evidence type="ECO:0000313" key="1">
    <source>
        <dbReference type="EMBL" id="OWY95717.1"/>
    </source>
</evidence>
<gene>
    <name evidence="1" type="ORF">PHMEG_00034208</name>
</gene>
<dbReference type="OrthoDB" id="111494at2759"/>
<organism evidence="1 2">
    <name type="scientific">Phytophthora megakarya</name>
    <dbReference type="NCBI Taxonomy" id="4795"/>
    <lineage>
        <taxon>Eukaryota</taxon>
        <taxon>Sar</taxon>
        <taxon>Stramenopiles</taxon>
        <taxon>Oomycota</taxon>
        <taxon>Peronosporomycetes</taxon>
        <taxon>Peronosporales</taxon>
        <taxon>Peronosporaceae</taxon>
        <taxon>Phytophthora</taxon>
    </lineage>
</organism>
<dbReference type="EMBL" id="NBNE01012575">
    <property type="protein sequence ID" value="OWY95717.1"/>
    <property type="molecule type" value="Genomic_DNA"/>
</dbReference>
<evidence type="ECO:0000313" key="2">
    <source>
        <dbReference type="Proteomes" id="UP000198211"/>
    </source>
</evidence>
<dbReference type="Proteomes" id="UP000198211">
    <property type="component" value="Unassembled WGS sequence"/>
</dbReference>
<dbReference type="PANTHER" id="PTHR40866">
    <property type="entry name" value="BED-TYPE DOMAIN-CONTAINING PROTEIN"/>
    <property type="match status" value="1"/>
</dbReference>
<sequence>MVMRYTELESAHNSMNHGTLVEYGIHALLLRRAESERVHSLLRVLTDFEGVTKMLQRSTLTLSAVRRLFDQVIQRYPKMRPQLSVTATIVNSVALESGIIKLQRKEPLSPAERTACADFRRSDTIVPPPPPSDLSLVQQAFKKRKVAKRSRYADVAFVPPPLTSAKDSFPRLDWSTLNFESKWTRRQMLMFLMYNKDMWDYYTVETVRA</sequence>
<dbReference type="PANTHER" id="PTHR40866:SF1">
    <property type="entry name" value="BED-TYPE DOMAIN-CONTAINING PROTEIN"/>
    <property type="match status" value="1"/>
</dbReference>
<keyword evidence="2" id="KW-1185">Reference proteome</keyword>
<proteinExistence type="predicted"/>
<name>A0A225URJ7_9STRA</name>
<dbReference type="AlphaFoldDB" id="A0A225URJ7"/>
<protein>
    <submittedName>
        <fullName evidence="1">Uncharacterized protein</fullName>
    </submittedName>
</protein>